<reference evidence="1" key="1">
    <citation type="submission" date="2022-05" db="EMBL/GenBank/DDBJ databases">
        <title>Chromosome-level genome of Chaenocephalus aceratus.</title>
        <authorList>
            <person name="Park H."/>
        </authorList>
    </citation>
    <scope>NUCLEOTIDE SEQUENCE</scope>
    <source>
        <strain evidence="1">KU_202001</strain>
    </source>
</reference>
<dbReference type="EMBL" id="CM043806">
    <property type="protein sequence ID" value="KAI4812386.1"/>
    <property type="molecule type" value="Genomic_DNA"/>
</dbReference>
<comment type="caution">
    <text evidence="1">The sequence shown here is derived from an EMBL/GenBank/DDBJ whole genome shotgun (WGS) entry which is preliminary data.</text>
</comment>
<sequence length="924" mass="100344">MEQLDVFISIKPKPKQPSKSVIVKSVERNAVNMYEARKFLLGLECNGVMSSSPCGVESRHQPPVPHLSRRPGHPGLSWPGAEQSGTVGFSPSRLNPGARGEAVDDHILAFSFLGAAAHSLVNSGAPNALLNSLNSSMSPLQPPSPSTPTHSPSLWASSLTSTQGFSSQLMLHPAAQATLNSILLAGVQGYTQNTPSPPPGLAPIDKQSNGVPDCKGSCTLNGHVKHASSVYGRIATASIAETVLSPAPCDSVQEASGHNPSEPRSSKSSPDEGSDTFVEVGMPRSPSHSANGNELKQMLASCKTSSGKRQAVELLQGTKNSHLHSDCLLSDAESSSSDSPVADKRAPGSERAAERAAQQNERERIRLGPQTSFPNMQEFDYEQKKLLATKAMLKKPVVTEVRTPTNTWSGLGFSKSMPAETIKELRRANHVSYKPSMSTTFEDSPLSLSRSNSREGLGNGSDSENWRDRIGGLSGLPGHPEFPLAVSSPKRKQNKSAAEHYLSSSSSYMDCISSVTGSNGCSLNSSVKGSDLPELFSKLGLGKYTDIFQQQEIDLQTFLTLTDQDLKELGITTFGARRKMLLAISGSKSQDGSMEALPVPQNIKISNITCDSFKICWDMEPSSKERITHYFIDLNKKENKNSNKFKHKDVPTKLVAKAVPLPMTVRGHWFLSPRTEYTVAVQTASKQTDGDYAISEWSEIVEFCTGDYSTVHLNQLLVKAEVIAGRMLPLSVFYRNQNKEYFDHVREDQGNMMLQAVKDNSGSHGSPISGKLEGVFFSCNTEFNTGKPPQDSPYGRQRFEVKADSLFNLDTNLYFGDFYCMYTAYHFVILVLAPKGSAGDDFCKGRLPALDLSNNSFLSCKQEEDGSLVFHHAQDVILEVIYTEPVDLAIGSVAEINGHQLMSMSTVNAKKDPSCKTCNISVGR</sequence>
<dbReference type="Proteomes" id="UP001057452">
    <property type="component" value="Chromosome 22"/>
</dbReference>
<accession>A0ACB9WGS2</accession>
<evidence type="ECO:0000313" key="1">
    <source>
        <dbReference type="EMBL" id="KAI4812386.1"/>
    </source>
</evidence>
<organism evidence="1 2">
    <name type="scientific">Chaenocephalus aceratus</name>
    <name type="common">Blackfin icefish</name>
    <name type="synonym">Chaenichthys aceratus</name>
    <dbReference type="NCBI Taxonomy" id="36190"/>
    <lineage>
        <taxon>Eukaryota</taxon>
        <taxon>Metazoa</taxon>
        <taxon>Chordata</taxon>
        <taxon>Craniata</taxon>
        <taxon>Vertebrata</taxon>
        <taxon>Euteleostomi</taxon>
        <taxon>Actinopterygii</taxon>
        <taxon>Neopterygii</taxon>
        <taxon>Teleostei</taxon>
        <taxon>Neoteleostei</taxon>
        <taxon>Acanthomorphata</taxon>
        <taxon>Eupercaria</taxon>
        <taxon>Perciformes</taxon>
        <taxon>Notothenioidei</taxon>
        <taxon>Channichthyidae</taxon>
        <taxon>Chaenocephalus</taxon>
    </lineage>
</organism>
<gene>
    <name evidence="1" type="ORF">KUCAC02_023784</name>
</gene>
<name>A0ACB9WGS2_CHAAC</name>
<protein>
    <submittedName>
        <fullName evidence="1">Uncharacterized protein</fullName>
    </submittedName>
</protein>
<proteinExistence type="predicted"/>
<evidence type="ECO:0000313" key="2">
    <source>
        <dbReference type="Proteomes" id="UP001057452"/>
    </source>
</evidence>
<keyword evidence="2" id="KW-1185">Reference proteome</keyword>